<evidence type="ECO:0000256" key="7">
    <source>
        <dbReference type="ARBA" id="ARBA00022777"/>
    </source>
</evidence>
<keyword evidence="5" id="KW-0808">Transferase</keyword>
<dbReference type="STRING" id="1121302.SAMN02745163_01509"/>
<dbReference type="InterPro" id="IPR003594">
    <property type="entry name" value="HATPase_dom"/>
</dbReference>
<dbReference type="PRINTS" id="PR00344">
    <property type="entry name" value="BCTRLSENSOR"/>
</dbReference>
<gene>
    <name evidence="13" type="ORF">SAMN02745163_01509</name>
</gene>
<evidence type="ECO:0000256" key="6">
    <source>
        <dbReference type="ARBA" id="ARBA00022692"/>
    </source>
</evidence>
<comment type="catalytic activity">
    <reaction evidence="1">
        <text>ATP + protein L-histidine = ADP + protein N-phospho-L-histidine.</text>
        <dbReference type="EC" id="2.7.13.3"/>
    </reaction>
</comment>
<evidence type="ECO:0000256" key="5">
    <source>
        <dbReference type="ARBA" id="ARBA00022679"/>
    </source>
</evidence>
<dbReference type="GO" id="GO:0005886">
    <property type="term" value="C:plasma membrane"/>
    <property type="evidence" value="ECO:0007669"/>
    <property type="project" value="UniProtKB-SubCell"/>
</dbReference>
<keyword evidence="8 11" id="KW-1133">Transmembrane helix</keyword>
<keyword evidence="4" id="KW-1003">Cell membrane</keyword>
<feature type="transmembrane region" description="Helical" evidence="11">
    <location>
        <begin position="48"/>
        <end position="65"/>
    </location>
</feature>
<evidence type="ECO:0000313" key="13">
    <source>
        <dbReference type="EMBL" id="SHJ22808.1"/>
    </source>
</evidence>
<dbReference type="AlphaFoldDB" id="A0A1M6HKQ8"/>
<evidence type="ECO:0000256" key="1">
    <source>
        <dbReference type="ARBA" id="ARBA00000085"/>
    </source>
</evidence>
<dbReference type="EMBL" id="FQZB01000007">
    <property type="protein sequence ID" value="SHJ22808.1"/>
    <property type="molecule type" value="Genomic_DNA"/>
</dbReference>
<dbReference type="Proteomes" id="UP000184310">
    <property type="component" value="Unassembled WGS sequence"/>
</dbReference>
<dbReference type="SUPFAM" id="SSF55874">
    <property type="entry name" value="ATPase domain of HSP90 chaperone/DNA topoisomerase II/histidine kinase"/>
    <property type="match status" value="1"/>
</dbReference>
<dbReference type="PANTHER" id="PTHR45453">
    <property type="entry name" value="PHOSPHATE REGULON SENSOR PROTEIN PHOR"/>
    <property type="match status" value="1"/>
</dbReference>
<accession>A0A1M6HKQ8</accession>
<evidence type="ECO:0000256" key="8">
    <source>
        <dbReference type="ARBA" id="ARBA00022989"/>
    </source>
</evidence>
<evidence type="ECO:0000256" key="2">
    <source>
        <dbReference type="ARBA" id="ARBA00004651"/>
    </source>
</evidence>
<evidence type="ECO:0000259" key="12">
    <source>
        <dbReference type="PROSITE" id="PS50109"/>
    </source>
</evidence>
<evidence type="ECO:0000256" key="11">
    <source>
        <dbReference type="SAM" id="Phobius"/>
    </source>
</evidence>
<dbReference type="Pfam" id="PF02518">
    <property type="entry name" value="HATPase_c"/>
    <property type="match status" value="1"/>
</dbReference>
<feature type="domain" description="Histidine kinase" evidence="12">
    <location>
        <begin position="135"/>
        <end position="348"/>
    </location>
</feature>
<keyword evidence="9" id="KW-0902">Two-component regulatory system</keyword>
<evidence type="ECO:0000256" key="4">
    <source>
        <dbReference type="ARBA" id="ARBA00022475"/>
    </source>
</evidence>
<dbReference type="GO" id="GO:0004721">
    <property type="term" value="F:phosphoprotein phosphatase activity"/>
    <property type="evidence" value="ECO:0007669"/>
    <property type="project" value="TreeGrafter"/>
</dbReference>
<keyword evidence="6 11" id="KW-0812">Transmembrane</keyword>
<organism evidence="13 14">
    <name type="scientific">Clostridium cavendishii DSM 21758</name>
    <dbReference type="NCBI Taxonomy" id="1121302"/>
    <lineage>
        <taxon>Bacteria</taxon>
        <taxon>Bacillati</taxon>
        <taxon>Bacillota</taxon>
        <taxon>Clostridia</taxon>
        <taxon>Eubacteriales</taxon>
        <taxon>Clostridiaceae</taxon>
        <taxon>Clostridium</taxon>
    </lineage>
</organism>
<comment type="subcellular location">
    <subcellularLocation>
        <location evidence="2">Cell membrane</location>
        <topology evidence="2">Multi-pass membrane protein</topology>
    </subcellularLocation>
</comment>
<dbReference type="InterPro" id="IPR050351">
    <property type="entry name" value="BphY/WalK/GraS-like"/>
</dbReference>
<dbReference type="PROSITE" id="PS50109">
    <property type="entry name" value="HIS_KIN"/>
    <property type="match status" value="1"/>
</dbReference>
<dbReference type="Gene3D" id="3.30.565.10">
    <property type="entry name" value="Histidine kinase-like ATPase, C-terminal domain"/>
    <property type="match status" value="1"/>
</dbReference>
<sequence length="353" mass="41242">MVNRMKFIDFLKDRIAYVIVYFISISLVILITYLSVTMKVVDFSLSNVIYAYFVSTVIFIIFLLYEYSKVRVFYSHLYEALNSENIIEEVVNVGATRTIEQQLFSDILKKVHKNYKGDIYKYEDIQKQYSYFINQWVHQMKTPVSIINLMLQEECTAECKEIFDSVGEENEKISQGLNLMLYNARLNEFNHDFNVEAIDVLSILRKVINDNKKLLIRHKIFPEINGESTVVQTDKKWIIFVINQLLINAIKYTSITDKERKVISFNIKEETEKIIVSIKDNGIGIPKEDIGRVFNTFFTGKNGRKTSESTGMGLYLSKRICEEIGHRLHVESEEGNGAEFYITFYKSKNIFKL</sequence>
<evidence type="ECO:0000256" key="3">
    <source>
        <dbReference type="ARBA" id="ARBA00012438"/>
    </source>
</evidence>
<dbReference type="GO" id="GO:0000155">
    <property type="term" value="F:phosphorelay sensor kinase activity"/>
    <property type="evidence" value="ECO:0007669"/>
    <property type="project" value="TreeGrafter"/>
</dbReference>
<evidence type="ECO:0000313" key="14">
    <source>
        <dbReference type="Proteomes" id="UP000184310"/>
    </source>
</evidence>
<dbReference type="InterPro" id="IPR004358">
    <property type="entry name" value="Sig_transdc_His_kin-like_C"/>
</dbReference>
<name>A0A1M6HKQ8_9CLOT</name>
<dbReference type="EC" id="2.7.13.3" evidence="3"/>
<dbReference type="GO" id="GO:0016036">
    <property type="term" value="P:cellular response to phosphate starvation"/>
    <property type="evidence" value="ECO:0007669"/>
    <property type="project" value="TreeGrafter"/>
</dbReference>
<reference evidence="13 14" key="1">
    <citation type="submission" date="2016-11" db="EMBL/GenBank/DDBJ databases">
        <authorList>
            <person name="Jaros S."/>
            <person name="Januszkiewicz K."/>
            <person name="Wedrychowicz H."/>
        </authorList>
    </citation>
    <scope>NUCLEOTIDE SEQUENCE [LARGE SCALE GENOMIC DNA]</scope>
    <source>
        <strain evidence="13 14">DSM 21758</strain>
    </source>
</reference>
<proteinExistence type="predicted"/>
<dbReference type="InterPro" id="IPR036890">
    <property type="entry name" value="HATPase_C_sf"/>
</dbReference>
<dbReference type="InterPro" id="IPR005467">
    <property type="entry name" value="His_kinase_dom"/>
</dbReference>
<evidence type="ECO:0000256" key="9">
    <source>
        <dbReference type="ARBA" id="ARBA00023012"/>
    </source>
</evidence>
<keyword evidence="7 13" id="KW-0418">Kinase</keyword>
<protein>
    <recommendedName>
        <fullName evidence="3">histidine kinase</fullName>
        <ecNumber evidence="3">2.7.13.3</ecNumber>
    </recommendedName>
</protein>
<feature type="transmembrane region" description="Helical" evidence="11">
    <location>
        <begin position="15"/>
        <end position="36"/>
    </location>
</feature>
<evidence type="ECO:0000256" key="10">
    <source>
        <dbReference type="ARBA" id="ARBA00023136"/>
    </source>
</evidence>
<dbReference type="SMART" id="SM00387">
    <property type="entry name" value="HATPase_c"/>
    <property type="match status" value="1"/>
</dbReference>
<keyword evidence="14" id="KW-1185">Reference proteome</keyword>
<dbReference type="PANTHER" id="PTHR45453:SF2">
    <property type="entry name" value="HISTIDINE KINASE"/>
    <property type="match status" value="1"/>
</dbReference>
<keyword evidence="10 11" id="KW-0472">Membrane</keyword>